<dbReference type="InterPro" id="IPR045455">
    <property type="entry name" value="NrS-1_pol-like_helicase"/>
</dbReference>
<sequence length="800" mass="91282">MFIDFLYAQGPITKEYRADAFGVQEIPYPMIKDFRSDRRPVPDIDAFFAEVQRAADQQGVLLKGLLDRPLNNESRAGHTNPHSPTQWICLDFDFSEGFESVDHALNALDPALSHVSYVFQHSASAGITRPEGLRGHVFILLDKPVLPSIIKEWTKSRNLTVPGLKDQLSLTANGLSLKYPLDVTTNQNDKLLYIAPPIVHGLEDPLAGRRIRLVTKTHAVASLKFHVDAAATGARITEHVNALRKAAGLRKRTARTKFVNDYEILTNPERALVTGVQEARGFVYLNLNHGDSWAYYFPKDNPEILRNFKDEPFVRLKDIAPDVYAQYTRSASAQDPSSGTTLPLVFRDRETDTYFTAAYDTEANTIELWPVSNVQKCQHYMAQRGAEAPEIIEDWDVRFDPTDPRVIDVDERWVNVFKPTRYLTENYDPVDDIPPTIDRVLNSLLSEPDAKQHFLNWLAFIFQYREKTQTAWVFFGTTGTGKGLLFERILRPLFGDEYVVPVLTPNIEEHYNGYLEKALINWLDEFKLSESAHSDKIMDKLKNMITETRTSIRKMRANAVTRKLYNNVIIATNHNDPLPIESNDRRFNVAPPQRRALLISVDEVERIDSELDDFAAFLANYRVDRQAVTRPLENQHRKDVIRHAQNSSHAFFHALKIGDLDYFLQFIDGDSKTRQGLPDLAYKEYFSIVSDWAKSPEPIDRIPRDDLNKLYNYLQGKNFSPAKFTRMLTIHDLEVKPARFNGQLMRGLILEKPLISTQRNYEPSSHANIVRLGDSRPRPGVAADHSLARCADDDAQESGT</sequence>
<dbReference type="InterPro" id="IPR027417">
    <property type="entry name" value="P-loop_NTPase"/>
</dbReference>
<evidence type="ECO:0000313" key="2">
    <source>
        <dbReference type="EMBL" id="NVZ07968.1"/>
    </source>
</evidence>
<keyword evidence="3" id="KW-1185">Reference proteome</keyword>
<dbReference type="Gene3D" id="3.40.50.300">
    <property type="entry name" value="P-loop containing nucleotide triphosphate hydrolases"/>
    <property type="match status" value="1"/>
</dbReference>
<dbReference type="RefSeq" id="WP_176974762.1">
    <property type="nucleotide sequence ID" value="NZ_JABZEO010000001.1"/>
</dbReference>
<dbReference type="EMBL" id="JABZEO010000001">
    <property type="protein sequence ID" value="NVZ07968.1"/>
    <property type="molecule type" value="Genomic_DNA"/>
</dbReference>
<gene>
    <name evidence="2" type="ORF">HW932_01675</name>
</gene>
<protein>
    <recommendedName>
        <fullName evidence="1">NrS-1 polymerase-like helicase domain-containing protein</fullName>
    </recommendedName>
</protein>
<dbReference type="AlphaFoldDB" id="A0A850R3P3"/>
<organism evidence="2 3">
    <name type="scientific">Allochromatium humboldtianum</name>
    <dbReference type="NCBI Taxonomy" id="504901"/>
    <lineage>
        <taxon>Bacteria</taxon>
        <taxon>Pseudomonadati</taxon>
        <taxon>Pseudomonadota</taxon>
        <taxon>Gammaproteobacteria</taxon>
        <taxon>Chromatiales</taxon>
        <taxon>Chromatiaceae</taxon>
        <taxon>Allochromatium</taxon>
    </lineage>
</organism>
<name>A0A850R3P3_9GAMM</name>
<comment type="caution">
    <text evidence="2">The sequence shown here is derived from an EMBL/GenBank/DDBJ whole genome shotgun (WGS) entry which is preliminary data.</text>
</comment>
<reference evidence="2 3" key="1">
    <citation type="submission" date="2020-06" db="EMBL/GenBank/DDBJ databases">
        <title>Whole-genome sequence of Allochromatium humboldtianum DSM 21881, type strain.</title>
        <authorList>
            <person name="Kyndt J.A."/>
            <person name="Meyer T.E."/>
        </authorList>
    </citation>
    <scope>NUCLEOTIDE SEQUENCE [LARGE SCALE GENOMIC DNA]</scope>
    <source>
        <strain evidence="2 3">DSM 21881</strain>
    </source>
</reference>
<evidence type="ECO:0000259" key="1">
    <source>
        <dbReference type="Pfam" id="PF19263"/>
    </source>
</evidence>
<accession>A0A850R3P3</accession>
<evidence type="ECO:0000313" key="3">
    <source>
        <dbReference type="Proteomes" id="UP000592294"/>
    </source>
</evidence>
<proteinExistence type="predicted"/>
<dbReference type="SUPFAM" id="SSF52540">
    <property type="entry name" value="P-loop containing nucleoside triphosphate hydrolases"/>
    <property type="match status" value="1"/>
</dbReference>
<dbReference type="Proteomes" id="UP000592294">
    <property type="component" value="Unassembled WGS sequence"/>
</dbReference>
<dbReference type="Pfam" id="PF19263">
    <property type="entry name" value="DUF5906"/>
    <property type="match status" value="1"/>
</dbReference>
<feature type="domain" description="NrS-1 polymerase-like helicase" evidence="1">
    <location>
        <begin position="475"/>
        <end position="586"/>
    </location>
</feature>